<evidence type="ECO:0000259" key="1">
    <source>
        <dbReference type="Pfam" id="PF11706"/>
    </source>
</evidence>
<accession>A0A418ID73</accession>
<comment type="caution">
    <text evidence="2">The sequence shown here is derived from an EMBL/GenBank/DDBJ whole genome shotgun (WGS) entry which is preliminary data.</text>
</comment>
<name>A0A418ID73_9STAP</name>
<evidence type="ECO:0000313" key="2">
    <source>
        <dbReference type="EMBL" id="RIM98345.1"/>
    </source>
</evidence>
<dbReference type="RefSeq" id="WP_107549855.1">
    <property type="nucleotide sequence ID" value="NZ_JAWVBH010000001.1"/>
</dbReference>
<dbReference type="EMBL" id="QXUF01000093">
    <property type="protein sequence ID" value="RIM98345.1"/>
    <property type="molecule type" value="Genomic_DNA"/>
</dbReference>
<dbReference type="InterPro" id="IPR021005">
    <property type="entry name" value="Znf_CGNR"/>
</dbReference>
<dbReference type="InterPro" id="IPR023286">
    <property type="entry name" value="ABATE_dom_sf"/>
</dbReference>
<feature type="domain" description="Zinc finger CGNR" evidence="1">
    <location>
        <begin position="144"/>
        <end position="186"/>
    </location>
</feature>
<dbReference type="InterPro" id="IPR010852">
    <property type="entry name" value="ABATE"/>
</dbReference>
<sequence length="189" mass="22123">MDKKILTIGGRPWINLVNTTFIKDNKNIDLLTSKSDILNWLIENNMVNQNINENVIKDELVILLKELRMLSKEVLNSIQSGGELSKSIKNKIKKYINDTNITVDFLDNDKNIDLAYIGKTIKDNVTYNIINDLVDTLKRYDTKRIRQCYHENCICYFLDISKAGKRKWCDMETCGNRKKASNHYQKYKH</sequence>
<dbReference type="SUPFAM" id="SSF160904">
    <property type="entry name" value="Jann2411-like"/>
    <property type="match status" value="1"/>
</dbReference>
<keyword evidence="3" id="KW-1185">Reference proteome</keyword>
<dbReference type="OrthoDB" id="123307at2"/>
<dbReference type="PANTHER" id="PTHR35525:SF3">
    <property type="entry name" value="BLL6575 PROTEIN"/>
    <property type="match status" value="1"/>
</dbReference>
<evidence type="ECO:0000313" key="3">
    <source>
        <dbReference type="Proteomes" id="UP000286317"/>
    </source>
</evidence>
<dbReference type="Pfam" id="PF11706">
    <property type="entry name" value="zf-CGNR"/>
    <property type="match status" value="1"/>
</dbReference>
<protein>
    <submittedName>
        <fullName evidence="2">CGNR zinc finger domain-containing protein</fullName>
    </submittedName>
</protein>
<organism evidence="2 3">
    <name type="scientific">Staphylococcus shinii</name>
    <dbReference type="NCBI Taxonomy" id="2912228"/>
    <lineage>
        <taxon>Bacteria</taxon>
        <taxon>Bacillati</taxon>
        <taxon>Bacillota</taxon>
        <taxon>Bacilli</taxon>
        <taxon>Bacillales</taxon>
        <taxon>Staphylococcaceae</taxon>
        <taxon>Staphylococcus</taxon>
    </lineage>
</organism>
<dbReference type="Gene3D" id="1.10.3300.10">
    <property type="entry name" value="Jann2411-like domain"/>
    <property type="match status" value="1"/>
</dbReference>
<proteinExistence type="predicted"/>
<reference evidence="2 3" key="1">
    <citation type="journal article" date="2016" name="Front. Microbiol.">
        <title>Comprehensive Phylogenetic Analysis of Bovine Non-aureus Staphylococci Species Based on Whole-Genome Sequencing.</title>
        <authorList>
            <person name="Naushad S."/>
            <person name="Barkema H.W."/>
            <person name="Luby C."/>
            <person name="Condas L.A."/>
            <person name="Nobrega D.B."/>
            <person name="Carson D.A."/>
            <person name="De Buck J."/>
        </authorList>
    </citation>
    <scope>NUCLEOTIDE SEQUENCE [LARGE SCALE GENOMIC DNA]</scope>
    <source>
        <strain evidence="2 3">SNUC 4554</strain>
    </source>
</reference>
<dbReference type="Proteomes" id="UP000286317">
    <property type="component" value="Unassembled WGS sequence"/>
</dbReference>
<dbReference type="PANTHER" id="PTHR35525">
    <property type="entry name" value="BLL6575 PROTEIN"/>
    <property type="match status" value="1"/>
</dbReference>
<gene>
    <name evidence="2" type="ORF">BU112_11410</name>
</gene>
<dbReference type="AlphaFoldDB" id="A0A418ID73"/>